<proteinExistence type="predicted"/>
<name>A0A1G7EV83_9RHOB</name>
<reference evidence="2" key="1">
    <citation type="submission" date="2016-10" db="EMBL/GenBank/DDBJ databases">
        <authorList>
            <person name="Varghese N."/>
            <person name="Submissions S."/>
        </authorList>
    </citation>
    <scope>NUCLEOTIDE SEQUENCE [LARGE SCALE GENOMIC DNA]</scope>
    <source>
        <strain evidence="2">DSM 10146</strain>
    </source>
</reference>
<dbReference type="Proteomes" id="UP000198994">
    <property type="component" value="Unassembled WGS sequence"/>
</dbReference>
<evidence type="ECO:0000313" key="1">
    <source>
        <dbReference type="EMBL" id="SDE67590.1"/>
    </source>
</evidence>
<keyword evidence="2" id="KW-1185">Reference proteome</keyword>
<dbReference type="RefSeq" id="WP_089958621.1">
    <property type="nucleotide sequence ID" value="NZ_FNAV01000006.1"/>
</dbReference>
<dbReference type="OrthoDB" id="7859107at2"/>
<accession>A0A1G7EV83</accession>
<dbReference type="AlphaFoldDB" id="A0A1G7EV83"/>
<dbReference type="STRING" id="282683.SAMN04488105_10689"/>
<evidence type="ECO:0000313" key="2">
    <source>
        <dbReference type="Proteomes" id="UP000198994"/>
    </source>
</evidence>
<protein>
    <submittedName>
        <fullName evidence="1">Uncharacterized protein</fullName>
    </submittedName>
</protein>
<organism evidence="1 2">
    <name type="scientific">Salipiger thiooxidans</name>
    <dbReference type="NCBI Taxonomy" id="282683"/>
    <lineage>
        <taxon>Bacteria</taxon>
        <taxon>Pseudomonadati</taxon>
        <taxon>Pseudomonadota</taxon>
        <taxon>Alphaproteobacteria</taxon>
        <taxon>Rhodobacterales</taxon>
        <taxon>Roseobacteraceae</taxon>
        <taxon>Salipiger</taxon>
    </lineage>
</organism>
<gene>
    <name evidence="1" type="ORF">SAMN04488105_10689</name>
</gene>
<sequence length="65" mass="7697">MIFAVGLVVAFVILLLYNRKHRDRRLCRWREYRQGDVSRWTCIHCGAETEGKRGEPPQLCLREHG</sequence>
<dbReference type="EMBL" id="FNAV01000006">
    <property type="protein sequence ID" value="SDE67590.1"/>
    <property type="molecule type" value="Genomic_DNA"/>
</dbReference>